<reference evidence="6 7" key="1">
    <citation type="submission" date="2018-08" db="EMBL/GenBank/DDBJ databases">
        <title>Sequencing the genomes of 1000 actinobacteria strains.</title>
        <authorList>
            <person name="Klenk H.-P."/>
        </authorList>
    </citation>
    <scope>NUCLEOTIDE SEQUENCE [LARGE SCALE GENOMIC DNA]</scope>
    <source>
        <strain evidence="6 7">DSM 44099</strain>
    </source>
</reference>
<keyword evidence="1" id="KW-0808">Transferase</keyword>
<protein>
    <submittedName>
        <fullName evidence="6">GAF domain-containing protein</fullName>
    </submittedName>
</protein>
<evidence type="ECO:0000313" key="6">
    <source>
        <dbReference type="EMBL" id="REF94634.1"/>
    </source>
</evidence>
<dbReference type="InterPro" id="IPR036388">
    <property type="entry name" value="WH-like_DNA-bd_sf"/>
</dbReference>
<dbReference type="InterPro" id="IPR029016">
    <property type="entry name" value="GAF-like_dom_sf"/>
</dbReference>
<dbReference type="GO" id="GO:0016301">
    <property type="term" value="F:kinase activity"/>
    <property type="evidence" value="ECO:0007669"/>
    <property type="project" value="UniProtKB-KW"/>
</dbReference>
<dbReference type="InterPro" id="IPR005561">
    <property type="entry name" value="ANTAR"/>
</dbReference>
<dbReference type="InterPro" id="IPR012074">
    <property type="entry name" value="GAF_ANTAR"/>
</dbReference>
<dbReference type="InterPro" id="IPR003018">
    <property type="entry name" value="GAF"/>
</dbReference>
<dbReference type="SUPFAM" id="SSF55781">
    <property type="entry name" value="GAF domain-like"/>
    <property type="match status" value="1"/>
</dbReference>
<dbReference type="PROSITE" id="PS50921">
    <property type="entry name" value="ANTAR"/>
    <property type="match status" value="1"/>
</dbReference>
<dbReference type="Gene3D" id="3.30.450.40">
    <property type="match status" value="1"/>
</dbReference>
<dbReference type="RefSeq" id="WP_211333950.1">
    <property type="nucleotide sequence ID" value="NZ_QUMQ01000001.1"/>
</dbReference>
<evidence type="ECO:0000256" key="1">
    <source>
        <dbReference type="ARBA" id="ARBA00022679"/>
    </source>
</evidence>
<accession>A0A3D9ZDR4</accession>
<keyword evidence="2" id="KW-0418">Kinase</keyword>
<dbReference type="InterPro" id="IPR011006">
    <property type="entry name" value="CheY-like_superfamily"/>
</dbReference>
<evidence type="ECO:0000313" key="7">
    <source>
        <dbReference type="Proteomes" id="UP000256913"/>
    </source>
</evidence>
<keyword evidence="4" id="KW-0804">Transcription</keyword>
<evidence type="ECO:0000256" key="3">
    <source>
        <dbReference type="ARBA" id="ARBA00023015"/>
    </source>
</evidence>
<dbReference type="Pfam" id="PF03861">
    <property type="entry name" value="ANTAR"/>
    <property type="match status" value="1"/>
</dbReference>
<proteinExistence type="predicted"/>
<dbReference type="Gene3D" id="1.10.10.10">
    <property type="entry name" value="Winged helix-like DNA-binding domain superfamily/Winged helix DNA-binding domain"/>
    <property type="match status" value="1"/>
</dbReference>
<comment type="caution">
    <text evidence="6">The sequence shown here is derived from an EMBL/GenBank/DDBJ whole genome shotgun (WGS) entry which is preliminary data.</text>
</comment>
<evidence type="ECO:0000256" key="2">
    <source>
        <dbReference type="ARBA" id="ARBA00022777"/>
    </source>
</evidence>
<sequence>MTTLSAQRLAEVFVEVSDTLVDEFDLVDFLHVLTLRTAEIASAGVVGLLLADRNGHLHFMAASREDARLLELFQLQNDEGPCLDAFRTGIAVINTDLREDGARWPLFAPHATAAGFRSVHAFPLRLRAQVIGALNVFGTTAAGLEPEDAPLVQALADLASIALVQERTIRQGQVLAEQLQGALNSRVIIEQAKGAVAQHRGVSVDEAFALIRGYARGNNRKLGDVARAVITNAGGIPGLTRPNG</sequence>
<evidence type="ECO:0000256" key="4">
    <source>
        <dbReference type="ARBA" id="ARBA00023163"/>
    </source>
</evidence>
<keyword evidence="7" id="KW-1185">Reference proteome</keyword>
<feature type="domain" description="ANTAR" evidence="5">
    <location>
        <begin position="169"/>
        <end position="230"/>
    </location>
</feature>
<dbReference type="SUPFAM" id="SSF52172">
    <property type="entry name" value="CheY-like"/>
    <property type="match status" value="1"/>
</dbReference>
<dbReference type="GO" id="GO:0003723">
    <property type="term" value="F:RNA binding"/>
    <property type="evidence" value="ECO:0007669"/>
    <property type="project" value="InterPro"/>
</dbReference>
<dbReference type="EMBL" id="QUMQ01000001">
    <property type="protein sequence ID" value="REF94634.1"/>
    <property type="molecule type" value="Genomic_DNA"/>
</dbReference>
<gene>
    <name evidence="6" type="ORF">DFJ67_0574</name>
</gene>
<keyword evidence="3" id="KW-0805">Transcription regulation</keyword>
<evidence type="ECO:0000259" key="5">
    <source>
        <dbReference type="PROSITE" id="PS50921"/>
    </source>
</evidence>
<dbReference type="SMART" id="SM01012">
    <property type="entry name" value="ANTAR"/>
    <property type="match status" value="1"/>
</dbReference>
<dbReference type="AlphaFoldDB" id="A0A3D9ZDR4"/>
<dbReference type="SMART" id="SM00065">
    <property type="entry name" value="GAF"/>
    <property type="match status" value="1"/>
</dbReference>
<dbReference type="Pfam" id="PF13185">
    <property type="entry name" value="GAF_2"/>
    <property type="match status" value="1"/>
</dbReference>
<dbReference type="Proteomes" id="UP000256913">
    <property type="component" value="Unassembled WGS sequence"/>
</dbReference>
<name>A0A3D9ZDR4_9ACTN</name>
<dbReference type="PIRSF" id="PIRSF036625">
    <property type="entry name" value="GAF_ANTAR"/>
    <property type="match status" value="1"/>
</dbReference>
<organism evidence="6 7">
    <name type="scientific">Asanoa ferruginea</name>
    <dbReference type="NCBI Taxonomy" id="53367"/>
    <lineage>
        <taxon>Bacteria</taxon>
        <taxon>Bacillati</taxon>
        <taxon>Actinomycetota</taxon>
        <taxon>Actinomycetes</taxon>
        <taxon>Micromonosporales</taxon>
        <taxon>Micromonosporaceae</taxon>
        <taxon>Asanoa</taxon>
    </lineage>
</organism>